<dbReference type="InterPro" id="IPR005113">
    <property type="entry name" value="uDENN_dom"/>
</dbReference>
<comment type="similarity">
    <text evidence="2">Belongs to the RAB6IP1 family.</text>
</comment>
<evidence type="ECO:0000256" key="2">
    <source>
        <dbReference type="ARBA" id="ARBA00006664"/>
    </source>
</evidence>
<dbReference type="PROSITE" id="PS50211">
    <property type="entry name" value="DENN"/>
    <property type="match status" value="1"/>
</dbReference>
<dbReference type="SUPFAM" id="SSF49723">
    <property type="entry name" value="Lipase/lipooxygenase domain (PLAT/LH2 domain)"/>
    <property type="match status" value="1"/>
</dbReference>
<keyword evidence="3" id="KW-0677">Repeat</keyword>
<dbReference type="InterPro" id="IPR001194">
    <property type="entry name" value="cDENN_dom"/>
</dbReference>
<gene>
    <name evidence="10" type="ORF">DGYR_LOCUS6345</name>
</gene>
<dbReference type="InterPro" id="IPR036392">
    <property type="entry name" value="PLAT/LH2_dom_sf"/>
</dbReference>
<keyword evidence="11" id="KW-1185">Reference proteome</keyword>
<proteinExistence type="inferred from homology"/>
<feature type="compositionally biased region" description="Polar residues" evidence="6">
    <location>
        <begin position="413"/>
        <end position="424"/>
    </location>
</feature>
<feature type="domain" description="RUN" evidence="9">
    <location>
        <begin position="756"/>
        <end position="939"/>
    </location>
</feature>
<evidence type="ECO:0000313" key="11">
    <source>
        <dbReference type="Proteomes" id="UP000549394"/>
    </source>
</evidence>
<feature type="domain" description="RUN" evidence="9">
    <location>
        <begin position="1118"/>
        <end position="1270"/>
    </location>
</feature>
<evidence type="ECO:0000256" key="4">
    <source>
        <dbReference type="ARBA" id="ARBA00023136"/>
    </source>
</evidence>
<dbReference type="GO" id="GO:0031267">
    <property type="term" value="F:small GTPase binding"/>
    <property type="evidence" value="ECO:0007669"/>
    <property type="project" value="InterPro"/>
</dbReference>
<dbReference type="Pfam" id="PF02141">
    <property type="entry name" value="DENN"/>
    <property type="match status" value="1"/>
</dbReference>
<name>A0A7I8VTC4_9ANNE</name>
<dbReference type="Proteomes" id="UP000549394">
    <property type="component" value="Unassembled WGS sequence"/>
</dbReference>
<evidence type="ECO:0000256" key="5">
    <source>
        <dbReference type="PROSITE-ProRule" id="PRU00152"/>
    </source>
</evidence>
<feature type="region of interest" description="Disordered" evidence="6">
    <location>
        <begin position="813"/>
        <end position="841"/>
    </location>
</feature>
<evidence type="ECO:0000259" key="9">
    <source>
        <dbReference type="PROSITE" id="PS50826"/>
    </source>
</evidence>
<reference evidence="10 11" key="1">
    <citation type="submission" date="2020-08" db="EMBL/GenBank/DDBJ databases">
        <authorList>
            <person name="Hejnol A."/>
        </authorList>
    </citation>
    <scope>NUCLEOTIDE SEQUENCE [LARGE SCALE GENOMIC DNA]</scope>
</reference>
<dbReference type="PANTHER" id="PTHR46070:SF1">
    <property type="entry name" value="PINSTRIPE, ISOFORM A"/>
    <property type="match status" value="1"/>
</dbReference>
<dbReference type="PROSITE" id="PS50095">
    <property type="entry name" value="PLAT"/>
    <property type="match status" value="1"/>
</dbReference>
<feature type="domain" description="UDENN" evidence="8">
    <location>
        <begin position="27"/>
        <end position="582"/>
    </location>
</feature>
<dbReference type="AlphaFoldDB" id="A0A7I8VTC4"/>
<dbReference type="Gene3D" id="2.60.60.20">
    <property type="entry name" value="PLAT/LH2 domain"/>
    <property type="match status" value="1"/>
</dbReference>
<dbReference type="OrthoDB" id="6019893at2759"/>
<dbReference type="InterPro" id="IPR004012">
    <property type="entry name" value="Run_dom"/>
</dbReference>
<dbReference type="GO" id="GO:0005085">
    <property type="term" value="F:guanyl-nucleotide exchange factor activity"/>
    <property type="evidence" value="ECO:0007669"/>
    <property type="project" value="InterPro"/>
</dbReference>
<accession>A0A7I8VTC4</accession>
<dbReference type="CDD" id="cd17678">
    <property type="entry name" value="RUN2_DENND5"/>
    <property type="match status" value="1"/>
</dbReference>
<keyword evidence="4" id="KW-0472">Membrane</keyword>
<feature type="compositionally biased region" description="Basic residues" evidence="6">
    <location>
        <begin position="831"/>
        <end position="840"/>
    </location>
</feature>
<evidence type="ECO:0000259" key="7">
    <source>
        <dbReference type="PROSITE" id="PS50095"/>
    </source>
</evidence>
<dbReference type="InterPro" id="IPR047278">
    <property type="entry name" value="DEN5A/B"/>
</dbReference>
<dbReference type="SUPFAM" id="SSF140741">
    <property type="entry name" value="RUN domain-like"/>
    <property type="match status" value="2"/>
</dbReference>
<dbReference type="GO" id="GO:0016020">
    <property type="term" value="C:membrane"/>
    <property type="evidence" value="ECO:0007669"/>
    <property type="project" value="UniProtKB-SubCell"/>
</dbReference>
<dbReference type="PANTHER" id="PTHR46070">
    <property type="entry name" value="PINSTRIPE, ISOFORM A"/>
    <property type="match status" value="1"/>
</dbReference>
<dbReference type="InterPro" id="IPR037213">
    <property type="entry name" value="Run_dom_sf"/>
</dbReference>
<dbReference type="SMART" id="SM00799">
    <property type="entry name" value="DENN"/>
    <property type="match status" value="1"/>
</dbReference>
<organism evidence="10 11">
    <name type="scientific">Dimorphilus gyrociliatus</name>
    <dbReference type="NCBI Taxonomy" id="2664684"/>
    <lineage>
        <taxon>Eukaryota</taxon>
        <taxon>Metazoa</taxon>
        <taxon>Spiralia</taxon>
        <taxon>Lophotrochozoa</taxon>
        <taxon>Annelida</taxon>
        <taxon>Polychaeta</taxon>
        <taxon>Polychaeta incertae sedis</taxon>
        <taxon>Dinophilidae</taxon>
        <taxon>Dimorphilus</taxon>
    </lineage>
</organism>
<dbReference type="Gene3D" id="3.30.450.200">
    <property type="match status" value="1"/>
</dbReference>
<evidence type="ECO:0000313" key="10">
    <source>
        <dbReference type="EMBL" id="CAD5117864.1"/>
    </source>
</evidence>
<sequence length="1273" mass="145217">MTEQSEERIIDYFAICGLDVRHGLQPNQFANDNLHRAPLYRSYKPDVLAHYPQNVPGLEFDENAVSLMCHPCGVLFATQKDKRKTSVHTFIITREDGTMTFGVALTFYEQINNAEICTAMNTLLAMHMAELENIQSKTLQPHLGERVYKISPKIKRKASSTNVRSYSLAEDTLYATKVLCVLSRLPFIDVMQKILSALYRVVMGLDKVELNLESYIYNILYEIPCPTPASSVSFKSGAHTIVCQRPGTNELPPMDYPILEIFRLLGIEDVLNIYTCILLEYQILLYSEEYEYLMSVAECLTALIFPFAWSQTYVPILPTSNRHFIEAPVPFIMGLRRSKDDAFISEETLQANMCVVDIDKAHVTLPEDLPELPNRASLREDLVKQLTDLQEQKENKRLHHGDSNASIDSLKSFEQNHPSQSDSMQSLSGKLQQLQKTNPAFTQVAEIAKNAGVFQSIDDVTDFLSEMQVPVSSPPRKLPSSASFHNFPTDGNESSAMYSTDLQIEWYSDNTMIRELFLHYMLVVMNNYESFISKEDGAFDKHAFLAEHPPAQIPFLAAFFDTQMFANFTDSKKYCLGVDFKLPCFVKLFDSRLEEFQKVYKNHESVRFIKTSQIDDILKAIRLRITNVSIKASDPRPLDSTNGLSADKSDKQSEGCLRNLNDHLLKREILPEKKVKAKYKKRMDSLLQTKTRRDHLSDTPKLVSFQDPNEMGHTNWKFVEALLKECKSKTKKMLVIKLDRNEAQELGHGDSFVTGVEENTLVTSLCDLLERIWAHGVSSKSNGRSALWLHLSAFKQQNEGRIPICRERQMKRKNSLTASDFNSRSASLPRPGHHRSRSRRGSIESLETFSTSSLLEDITNIHKLSELRTSIGYARAFIRLAIEKKLLAQHLRSLLEDEVLLKERYKRFALLRSEEEREQLLSYLLSLDAVDYQCFTSTHISITMPYRVIICPRTAKLTGSAQLPSQVHLTLYGSIDQSPKITIPEQSLDFVINHRNLGVLLTVKIGHVDTGAKWFLDQILVRNELTSLCYRLPCGRWLGRDVDDGAMERILIAESLMNAEPDQWTRYQTPPRFRSPSLPRRGGASHLRENYVQGMLAEAINRLVKYHHKPESDRTSLTQLLCGENGLVPALELVFTFNFKSKTNYFSKKLFVWDYVEKMAQYFLQLLQGAYVNELNETTRDALQRYTTVVAKIQRSPINVGKDGKFTIFILLGLQSKMLQKWMLAASQSIPTVHMYDENSFLRSPSLVNLIAGLLDSLNDIPFIIESSLLHGV</sequence>
<evidence type="ECO:0000256" key="6">
    <source>
        <dbReference type="SAM" id="MobiDB-lite"/>
    </source>
</evidence>
<comment type="subcellular location">
    <subcellularLocation>
        <location evidence="1">Membrane</location>
    </subcellularLocation>
</comment>
<dbReference type="InterPro" id="IPR005112">
    <property type="entry name" value="dDENN_dom"/>
</dbReference>
<dbReference type="EMBL" id="CAJFCJ010000007">
    <property type="protein sequence ID" value="CAD5117864.1"/>
    <property type="molecule type" value="Genomic_DNA"/>
</dbReference>
<dbReference type="Pfam" id="PF03455">
    <property type="entry name" value="dDENN"/>
    <property type="match status" value="1"/>
</dbReference>
<dbReference type="PROSITE" id="PS50826">
    <property type="entry name" value="RUN"/>
    <property type="match status" value="2"/>
</dbReference>
<dbReference type="InterPro" id="IPR043153">
    <property type="entry name" value="DENN_C"/>
</dbReference>
<comment type="caution">
    <text evidence="10">The sequence shown here is derived from an EMBL/GenBank/DDBJ whole genome shotgun (WGS) entry which is preliminary data.</text>
</comment>
<dbReference type="Gene3D" id="1.20.58.900">
    <property type="match status" value="3"/>
</dbReference>
<dbReference type="SMART" id="SM00593">
    <property type="entry name" value="RUN"/>
    <property type="match status" value="2"/>
</dbReference>
<feature type="domain" description="PLAT" evidence="7">
    <location>
        <begin position="944"/>
        <end position="1052"/>
    </location>
</feature>
<dbReference type="InterPro" id="IPR001024">
    <property type="entry name" value="PLAT/LH2_dom"/>
</dbReference>
<feature type="compositionally biased region" description="Polar residues" evidence="6">
    <location>
        <begin position="815"/>
        <end position="826"/>
    </location>
</feature>
<feature type="region of interest" description="Disordered" evidence="6">
    <location>
        <begin position="413"/>
        <end position="432"/>
    </location>
</feature>
<evidence type="ECO:0000256" key="1">
    <source>
        <dbReference type="ARBA" id="ARBA00004370"/>
    </source>
</evidence>
<protein>
    <submittedName>
        <fullName evidence="10">DgyrCDS6609</fullName>
    </submittedName>
</protein>
<evidence type="ECO:0000259" key="8">
    <source>
        <dbReference type="PROSITE" id="PS50211"/>
    </source>
</evidence>
<dbReference type="SMART" id="SM00801">
    <property type="entry name" value="dDENN"/>
    <property type="match status" value="1"/>
</dbReference>
<evidence type="ECO:0000256" key="3">
    <source>
        <dbReference type="ARBA" id="ARBA00022737"/>
    </source>
</evidence>
<dbReference type="Gene3D" id="3.40.50.11500">
    <property type="match status" value="1"/>
</dbReference>
<dbReference type="InterPro" id="IPR037516">
    <property type="entry name" value="Tripartite_DENN"/>
</dbReference>
<dbReference type="Pfam" id="PF03456">
    <property type="entry name" value="uDENN"/>
    <property type="match status" value="1"/>
</dbReference>
<dbReference type="SMART" id="SM00800">
    <property type="entry name" value="uDENN"/>
    <property type="match status" value="1"/>
</dbReference>
<comment type="caution">
    <text evidence="5">Lacks conserved residue(s) required for the propagation of feature annotation.</text>
</comment>
<dbReference type="Pfam" id="PF02759">
    <property type="entry name" value="RUN"/>
    <property type="match status" value="2"/>
</dbReference>